<keyword evidence="3" id="KW-1185">Reference proteome</keyword>
<dbReference type="RefSeq" id="WP_190419807.1">
    <property type="nucleotide sequence ID" value="NZ_JAAOCA010000009.1"/>
</dbReference>
<evidence type="ECO:0000313" key="2">
    <source>
        <dbReference type="EMBL" id="MBD1598954.1"/>
    </source>
</evidence>
<gene>
    <name evidence="2" type="ORF">HAQ05_09575</name>
</gene>
<accession>A0ABR7Z0E9</accession>
<comment type="caution">
    <text evidence="2">The sequence shown here is derived from an EMBL/GenBank/DDBJ whole genome shotgun (WGS) entry which is preliminary data.</text>
</comment>
<organism evidence="2 3">
    <name type="scientific">Pseudomonas typographi</name>
    <dbReference type="NCBI Taxonomy" id="2715964"/>
    <lineage>
        <taxon>Bacteria</taxon>
        <taxon>Pseudomonadati</taxon>
        <taxon>Pseudomonadota</taxon>
        <taxon>Gammaproteobacteria</taxon>
        <taxon>Pseudomonadales</taxon>
        <taxon>Pseudomonadaceae</taxon>
        <taxon>Pseudomonas</taxon>
    </lineage>
</organism>
<dbReference type="EMBL" id="JAAOCA010000009">
    <property type="protein sequence ID" value="MBD1598954.1"/>
    <property type="molecule type" value="Genomic_DNA"/>
</dbReference>
<feature type="compositionally biased region" description="Basic and acidic residues" evidence="1">
    <location>
        <begin position="1"/>
        <end position="11"/>
    </location>
</feature>
<dbReference type="Proteomes" id="UP000805841">
    <property type="component" value="Unassembled WGS sequence"/>
</dbReference>
<sequence length="80" mass="7851">MATKAPNEDTPGRPTPGGGRNDPAIDPQGEAGKQGGNAGESTKGGGDSAAKGNSYSPDFAPKPEDKPGTPRDADIDTSGG</sequence>
<evidence type="ECO:0000313" key="3">
    <source>
        <dbReference type="Proteomes" id="UP000805841"/>
    </source>
</evidence>
<name>A0ABR7Z0E9_9PSED</name>
<evidence type="ECO:0000256" key="1">
    <source>
        <dbReference type="SAM" id="MobiDB-lite"/>
    </source>
</evidence>
<protein>
    <submittedName>
        <fullName evidence="2">Uncharacterized protein</fullName>
    </submittedName>
</protein>
<feature type="compositionally biased region" description="Gly residues" evidence="1">
    <location>
        <begin position="32"/>
        <end position="47"/>
    </location>
</feature>
<feature type="region of interest" description="Disordered" evidence="1">
    <location>
        <begin position="1"/>
        <end position="80"/>
    </location>
</feature>
<reference evidence="2 3" key="1">
    <citation type="journal article" date="2020" name="Insects">
        <title>Bacteria Belonging to Pseudomonas typographi sp. nov. from the Bark Beetle Ips typographus Have Genomic Potential to Aid in the Host Ecology.</title>
        <authorList>
            <person name="Peral-Aranega E."/>
            <person name="Saati-Santamaria Z."/>
            <person name="Kolarik M."/>
            <person name="Rivas R."/>
            <person name="Garcia-Fraile P."/>
        </authorList>
    </citation>
    <scope>NUCLEOTIDE SEQUENCE [LARGE SCALE GENOMIC DNA]</scope>
    <source>
        <strain evidence="2 3">CA3A</strain>
    </source>
</reference>
<proteinExistence type="predicted"/>
<feature type="compositionally biased region" description="Basic and acidic residues" evidence="1">
    <location>
        <begin position="61"/>
        <end position="74"/>
    </location>
</feature>